<feature type="region of interest" description="Disordered" evidence="16">
    <location>
        <begin position="173"/>
        <end position="212"/>
    </location>
</feature>
<dbReference type="GO" id="GO:0005737">
    <property type="term" value="C:cytoplasm"/>
    <property type="evidence" value="ECO:0007669"/>
    <property type="project" value="UniProtKB-ARBA"/>
</dbReference>
<dbReference type="SMART" id="SM00487">
    <property type="entry name" value="DEXDc"/>
    <property type="match status" value="1"/>
</dbReference>
<keyword evidence="3" id="KW-0806">Transcription termination</keyword>
<dbReference type="OrthoDB" id="423559at2759"/>
<keyword evidence="10" id="KW-0238">DNA-binding</keyword>
<keyword evidence="12" id="KW-0539">Nucleus</keyword>
<evidence type="ECO:0000256" key="8">
    <source>
        <dbReference type="ARBA" id="ARBA00022840"/>
    </source>
</evidence>
<dbReference type="FunFam" id="3.40.50.10810:FF:000043">
    <property type="entry name" value="Transcription termination factor 2"/>
    <property type="match status" value="1"/>
</dbReference>
<organism evidence="19 20">
    <name type="scientific">Callosobruchus maculatus</name>
    <name type="common">Southern cowpea weevil</name>
    <name type="synonym">Pulse bruchid</name>
    <dbReference type="NCBI Taxonomy" id="64391"/>
    <lineage>
        <taxon>Eukaryota</taxon>
        <taxon>Metazoa</taxon>
        <taxon>Ecdysozoa</taxon>
        <taxon>Arthropoda</taxon>
        <taxon>Hexapoda</taxon>
        <taxon>Insecta</taxon>
        <taxon>Pterygota</taxon>
        <taxon>Neoptera</taxon>
        <taxon>Endopterygota</taxon>
        <taxon>Coleoptera</taxon>
        <taxon>Polyphaga</taxon>
        <taxon>Cucujiformia</taxon>
        <taxon>Chrysomeloidea</taxon>
        <taxon>Chrysomelidae</taxon>
        <taxon>Bruchinae</taxon>
        <taxon>Bruchini</taxon>
        <taxon>Callosobruchus</taxon>
    </lineage>
</organism>
<evidence type="ECO:0000256" key="12">
    <source>
        <dbReference type="ARBA" id="ARBA00023242"/>
    </source>
</evidence>
<sequence length="939" mass="106168">MSDESTDSEESFIKKPKGKVKNNILSSPELTSDEDVVETSIDNGNTSSTPPSSSSKKDSRSSTDFRFRPSNIKEEIDDSFDSDEELNQPPKRISEAQQKNVNSFVTPRKVRDLFQSSPETSDDSPSPILENIYPISPIPKQSNRLQINGRDSDVIAVSDDDDDEGLPAVTEITDAEDKHPEVTDDEDESPAAISISSVRQSQSLILDDEKQDPETAYKEQCLKVQKLQSEIQVVNNTLRTVKLNMLHDGGQSIRDRRTSLELKLLEETTKLSKMEVSKQPGDEVPSLEQLEMKTNLVLPKTFGERAMATFNAQKALTVESLNHLHGSLKTCPTENDLAEDPKGLKVDLMLHQKRALEWLIWREGQKPSGGILADDMGLGKTLTMISLVMKSLENKNDEDSKEEEEGSQSGSKWNGGTLVVCPASLINQWSGEIDRRTKRGKISYEVHHGSKRDTKAKRLAKHDIVITTYAIVKNESERGGALFDVKWRRIVLDEAHQIRNFRCQTSEAACRLAAKSRWALTGTPVHNKELDMYALLKFLRCVPFDDLQVWKRWVGMKDRGGEERLHTVVSSIMLRRTKAELIEKNMMTALPERTWELIEVQLSKREMAVYQRILVFSRTLFAQFLHQHAEKNHDYSLKHDLKSAEGPNAEYFKMRQKLLGLSRGQEIQHSIILVLLLRLRQICCHPSLIKSMLGGGIDDGARPSDVDGIEGAEELDLLEHLNKLNLDESKHDNPDAELDLSEPDFRQVASGLLNPSNPVFSPNTISSKIQSLLDVLKNKISLKDDKVIIISQWTSYLEIVENFLKKSGYKFDRLNGSVPVQERMKIVNNFNDPSHKVRILMLSLTAGGVGLNLVGGNHLFLLDLHWNPQLENQAQDRIYRVGQQKPVFIYKFMASDTIEKRILDLQKEKLQVAENMLTGSKQVTANKLSIHDLRKLFEM</sequence>
<dbReference type="PROSITE" id="PS51194">
    <property type="entry name" value="HELICASE_CTER"/>
    <property type="match status" value="1"/>
</dbReference>
<feature type="domain" description="Helicase ATP-binding" evidence="17">
    <location>
        <begin position="361"/>
        <end position="542"/>
    </location>
</feature>
<dbReference type="SUPFAM" id="SSF52540">
    <property type="entry name" value="P-loop containing nucleoside triphosphate hydrolases"/>
    <property type="match status" value="2"/>
</dbReference>
<keyword evidence="20" id="KW-1185">Reference proteome</keyword>
<dbReference type="EMBL" id="CAACVG010010317">
    <property type="protein sequence ID" value="VEN55536.1"/>
    <property type="molecule type" value="Genomic_DNA"/>
</dbReference>
<evidence type="ECO:0000256" key="10">
    <source>
        <dbReference type="ARBA" id="ARBA00023125"/>
    </source>
</evidence>
<dbReference type="GO" id="GO:0004386">
    <property type="term" value="F:helicase activity"/>
    <property type="evidence" value="ECO:0007669"/>
    <property type="project" value="UniProtKB-KW"/>
</dbReference>
<dbReference type="GO" id="GO:0008094">
    <property type="term" value="F:ATP-dependent activity, acting on DNA"/>
    <property type="evidence" value="ECO:0007669"/>
    <property type="project" value="UniProtKB-ARBA"/>
</dbReference>
<feature type="compositionally biased region" description="Polar residues" evidence="16">
    <location>
        <begin position="95"/>
        <end position="105"/>
    </location>
</feature>
<evidence type="ECO:0000256" key="9">
    <source>
        <dbReference type="ARBA" id="ARBA00023015"/>
    </source>
</evidence>
<feature type="compositionally biased region" description="Acidic residues" evidence="16">
    <location>
        <begin position="75"/>
        <end position="86"/>
    </location>
</feature>
<evidence type="ECO:0000256" key="11">
    <source>
        <dbReference type="ARBA" id="ARBA00023163"/>
    </source>
</evidence>
<dbReference type="GO" id="GO:0005524">
    <property type="term" value="F:ATP binding"/>
    <property type="evidence" value="ECO:0007669"/>
    <property type="project" value="UniProtKB-KW"/>
</dbReference>
<dbReference type="InterPro" id="IPR049730">
    <property type="entry name" value="SNF2/RAD54-like_C"/>
</dbReference>
<keyword evidence="7" id="KW-0347">Helicase</keyword>
<dbReference type="InterPro" id="IPR027417">
    <property type="entry name" value="P-loop_NTPase"/>
</dbReference>
<keyword evidence="9" id="KW-0805">Transcription regulation</keyword>
<dbReference type="AlphaFoldDB" id="A0A653D6H2"/>
<dbReference type="GO" id="GO:0006281">
    <property type="term" value="P:DNA repair"/>
    <property type="evidence" value="ECO:0007669"/>
    <property type="project" value="TreeGrafter"/>
</dbReference>
<keyword evidence="8" id="KW-0067">ATP-binding</keyword>
<evidence type="ECO:0000313" key="19">
    <source>
        <dbReference type="EMBL" id="VEN55536.1"/>
    </source>
</evidence>
<comment type="similarity">
    <text evidence="2">Belongs to the SNF2/RAD54 helicase family.</text>
</comment>
<protein>
    <recommendedName>
        <fullName evidence="13">Transcription termination factor 2</fullName>
    </recommendedName>
    <alternativeName>
        <fullName evidence="15">RNA polymerase II termination factor</fullName>
    </alternativeName>
    <alternativeName>
        <fullName evidence="14">Transcription release factor 2</fullName>
    </alternativeName>
</protein>
<name>A0A653D6H2_CALMS</name>
<dbReference type="CDD" id="cd18793">
    <property type="entry name" value="SF2_C_SNF"/>
    <property type="match status" value="1"/>
</dbReference>
<feature type="compositionally biased region" description="Low complexity" evidence="16">
    <location>
        <begin position="116"/>
        <end position="127"/>
    </location>
</feature>
<evidence type="ECO:0000256" key="5">
    <source>
        <dbReference type="ARBA" id="ARBA00022741"/>
    </source>
</evidence>
<evidence type="ECO:0000256" key="16">
    <source>
        <dbReference type="SAM" id="MobiDB-lite"/>
    </source>
</evidence>
<evidence type="ECO:0000313" key="20">
    <source>
        <dbReference type="Proteomes" id="UP000410492"/>
    </source>
</evidence>
<accession>A0A653D6H2</accession>
<dbReference type="GO" id="GO:0003677">
    <property type="term" value="F:DNA binding"/>
    <property type="evidence" value="ECO:0007669"/>
    <property type="project" value="UniProtKB-KW"/>
</dbReference>
<dbReference type="Gene3D" id="3.40.50.10810">
    <property type="entry name" value="Tandem AAA-ATPase domain"/>
    <property type="match status" value="1"/>
</dbReference>
<dbReference type="SMART" id="SM00490">
    <property type="entry name" value="HELICc"/>
    <property type="match status" value="1"/>
</dbReference>
<feature type="region of interest" description="Disordered" evidence="16">
    <location>
        <begin position="394"/>
        <end position="415"/>
    </location>
</feature>
<gene>
    <name evidence="19" type="ORF">CALMAC_LOCUS14689</name>
</gene>
<keyword evidence="6" id="KW-0378">Hydrolase</keyword>
<dbReference type="Gene3D" id="3.40.50.300">
    <property type="entry name" value="P-loop containing nucleotide triphosphate hydrolases"/>
    <property type="match status" value="1"/>
</dbReference>
<dbReference type="PANTHER" id="PTHR45626">
    <property type="entry name" value="TRANSCRIPTION TERMINATION FACTOR 2-RELATED"/>
    <property type="match status" value="1"/>
</dbReference>
<dbReference type="InterPro" id="IPR014001">
    <property type="entry name" value="Helicase_ATP-bd"/>
</dbReference>
<dbReference type="InterPro" id="IPR050628">
    <property type="entry name" value="SNF2_RAD54_helicase_TF"/>
</dbReference>
<dbReference type="InterPro" id="IPR038718">
    <property type="entry name" value="SNF2-like_sf"/>
</dbReference>
<proteinExistence type="inferred from homology"/>
<evidence type="ECO:0000256" key="6">
    <source>
        <dbReference type="ARBA" id="ARBA00022801"/>
    </source>
</evidence>
<dbReference type="Pfam" id="PF00271">
    <property type="entry name" value="Helicase_C"/>
    <property type="match status" value="1"/>
</dbReference>
<dbReference type="GO" id="GO:0006353">
    <property type="term" value="P:DNA-templated transcription termination"/>
    <property type="evidence" value="ECO:0007669"/>
    <property type="project" value="UniProtKB-KW"/>
</dbReference>
<evidence type="ECO:0000256" key="4">
    <source>
        <dbReference type="ARBA" id="ARBA00022553"/>
    </source>
</evidence>
<dbReference type="Proteomes" id="UP000410492">
    <property type="component" value="Unassembled WGS sequence"/>
</dbReference>
<evidence type="ECO:0000259" key="18">
    <source>
        <dbReference type="PROSITE" id="PS51194"/>
    </source>
</evidence>
<comment type="subcellular location">
    <subcellularLocation>
        <location evidence="1">Nucleus</location>
    </subcellularLocation>
</comment>
<feature type="region of interest" description="Disordered" evidence="16">
    <location>
        <begin position="1"/>
        <end position="151"/>
    </location>
</feature>
<dbReference type="Pfam" id="PF00176">
    <property type="entry name" value="SNF2-rel_dom"/>
    <property type="match status" value="1"/>
</dbReference>
<dbReference type="PANTHER" id="PTHR45626:SF50">
    <property type="entry name" value="TRANSCRIPTION TERMINATION FACTOR 2"/>
    <property type="match status" value="1"/>
</dbReference>
<evidence type="ECO:0000259" key="17">
    <source>
        <dbReference type="PROSITE" id="PS51192"/>
    </source>
</evidence>
<evidence type="ECO:0000256" key="2">
    <source>
        <dbReference type="ARBA" id="ARBA00007025"/>
    </source>
</evidence>
<keyword evidence="4" id="KW-0597">Phosphoprotein</keyword>
<feature type="domain" description="Helicase C-terminal" evidence="18">
    <location>
        <begin position="768"/>
        <end position="924"/>
    </location>
</feature>
<evidence type="ECO:0000256" key="13">
    <source>
        <dbReference type="ARBA" id="ARBA00070113"/>
    </source>
</evidence>
<evidence type="ECO:0000256" key="14">
    <source>
        <dbReference type="ARBA" id="ARBA00079067"/>
    </source>
</evidence>
<dbReference type="GO" id="GO:0016787">
    <property type="term" value="F:hydrolase activity"/>
    <property type="evidence" value="ECO:0007669"/>
    <property type="project" value="UniProtKB-KW"/>
</dbReference>
<dbReference type="InterPro" id="IPR000330">
    <property type="entry name" value="SNF2_N"/>
</dbReference>
<evidence type="ECO:0000256" key="7">
    <source>
        <dbReference type="ARBA" id="ARBA00022806"/>
    </source>
</evidence>
<keyword evidence="11" id="KW-0804">Transcription</keyword>
<keyword evidence="5" id="KW-0547">Nucleotide-binding</keyword>
<dbReference type="InterPro" id="IPR001650">
    <property type="entry name" value="Helicase_C-like"/>
</dbReference>
<feature type="compositionally biased region" description="Polar residues" evidence="16">
    <location>
        <begin position="194"/>
        <end position="204"/>
    </location>
</feature>
<dbReference type="GO" id="GO:0005634">
    <property type="term" value="C:nucleus"/>
    <property type="evidence" value="ECO:0007669"/>
    <property type="project" value="UniProtKB-SubCell"/>
</dbReference>
<reference evidence="19 20" key="1">
    <citation type="submission" date="2019-01" db="EMBL/GenBank/DDBJ databases">
        <authorList>
            <person name="Sayadi A."/>
        </authorList>
    </citation>
    <scope>NUCLEOTIDE SEQUENCE [LARGE SCALE GENOMIC DNA]</scope>
</reference>
<dbReference type="PROSITE" id="PS51192">
    <property type="entry name" value="HELICASE_ATP_BIND_1"/>
    <property type="match status" value="1"/>
</dbReference>
<evidence type="ECO:0000256" key="15">
    <source>
        <dbReference type="ARBA" id="ARBA00082628"/>
    </source>
</evidence>
<evidence type="ECO:0000256" key="1">
    <source>
        <dbReference type="ARBA" id="ARBA00004123"/>
    </source>
</evidence>
<feature type="compositionally biased region" description="Acidic residues" evidence="16">
    <location>
        <begin position="1"/>
        <end position="10"/>
    </location>
</feature>
<evidence type="ECO:0000256" key="3">
    <source>
        <dbReference type="ARBA" id="ARBA00022472"/>
    </source>
</evidence>
<feature type="compositionally biased region" description="Basic and acidic residues" evidence="16">
    <location>
        <begin position="55"/>
        <end position="74"/>
    </location>
</feature>